<evidence type="ECO:0000313" key="19">
    <source>
        <dbReference type="Ensembl" id="ENSCINP00000026413.2"/>
    </source>
</evidence>
<evidence type="ECO:0000256" key="5">
    <source>
        <dbReference type="ARBA" id="ARBA00009759"/>
    </source>
</evidence>
<feature type="binding site" evidence="17">
    <location>
        <position position="152"/>
    </location>
    <ligand>
        <name>Mg(2+)</name>
        <dbReference type="ChEBI" id="CHEBI:18420"/>
        <label>1</label>
        <note>catalytic</note>
    </ligand>
</feature>
<evidence type="ECO:0000256" key="3">
    <source>
        <dbReference type="ARBA" id="ARBA00004167"/>
    </source>
</evidence>
<gene>
    <name evidence="19" type="primary">LOC100178124</name>
</gene>
<dbReference type="GO" id="GO:0052834">
    <property type="term" value="F:inositol monophosphate phosphatase activity"/>
    <property type="evidence" value="ECO:0007669"/>
    <property type="project" value="UniProtKB-EC"/>
</dbReference>
<feature type="binding site" evidence="17">
    <location>
        <position position="154"/>
    </location>
    <ligand>
        <name>Mg(2+)</name>
        <dbReference type="ChEBI" id="CHEBI:18420"/>
        <label>1</label>
        <note>catalytic</note>
    </ligand>
</feature>
<dbReference type="FunFam" id="3.40.190.80:FF:000007">
    <property type="entry name" value="Blast:Putative inositol monophosphatase 3"/>
    <property type="match status" value="1"/>
</dbReference>
<dbReference type="PROSITE" id="PS00630">
    <property type="entry name" value="IMP_2"/>
    <property type="match status" value="1"/>
</dbReference>
<evidence type="ECO:0000256" key="4">
    <source>
        <dbReference type="ARBA" id="ARBA00005152"/>
    </source>
</evidence>
<dbReference type="AlphaFoldDB" id="F6ZW37"/>
<dbReference type="GO" id="GO:0005794">
    <property type="term" value="C:Golgi apparatus"/>
    <property type="evidence" value="ECO:0007669"/>
    <property type="project" value="UniProtKB-ARBA"/>
</dbReference>
<evidence type="ECO:0000313" key="20">
    <source>
        <dbReference type="Proteomes" id="UP000008144"/>
    </source>
</evidence>
<dbReference type="InParanoid" id="F6ZW37"/>
<dbReference type="InterPro" id="IPR000760">
    <property type="entry name" value="Inositol_monophosphatase-like"/>
</dbReference>
<reference evidence="20" key="1">
    <citation type="journal article" date="2002" name="Science">
        <title>The draft genome of Ciona intestinalis: insights into chordate and vertebrate origins.</title>
        <authorList>
            <person name="Dehal P."/>
            <person name="Satou Y."/>
            <person name="Campbell R.K."/>
            <person name="Chapman J."/>
            <person name="Degnan B."/>
            <person name="De Tomaso A."/>
            <person name="Davidson B."/>
            <person name="Di Gregorio A."/>
            <person name="Gelpke M."/>
            <person name="Goodstein D.M."/>
            <person name="Harafuji N."/>
            <person name="Hastings K.E."/>
            <person name="Ho I."/>
            <person name="Hotta K."/>
            <person name="Huang W."/>
            <person name="Kawashima T."/>
            <person name="Lemaire P."/>
            <person name="Martinez D."/>
            <person name="Meinertzhagen I.A."/>
            <person name="Necula S."/>
            <person name="Nonaka M."/>
            <person name="Putnam N."/>
            <person name="Rash S."/>
            <person name="Saiga H."/>
            <person name="Satake M."/>
            <person name="Terry A."/>
            <person name="Yamada L."/>
            <person name="Wang H.G."/>
            <person name="Awazu S."/>
            <person name="Azumi K."/>
            <person name="Boore J."/>
            <person name="Branno M."/>
            <person name="Chin-Bow S."/>
            <person name="DeSantis R."/>
            <person name="Doyle S."/>
            <person name="Francino P."/>
            <person name="Keys D.N."/>
            <person name="Haga S."/>
            <person name="Hayashi H."/>
            <person name="Hino K."/>
            <person name="Imai K.S."/>
            <person name="Inaba K."/>
            <person name="Kano S."/>
            <person name="Kobayashi K."/>
            <person name="Kobayashi M."/>
            <person name="Lee B.I."/>
            <person name="Makabe K.W."/>
            <person name="Manohar C."/>
            <person name="Matassi G."/>
            <person name="Medina M."/>
            <person name="Mochizuki Y."/>
            <person name="Mount S."/>
            <person name="Morishita T."/>
            <person name="Miura S."/>
            <person name="Nakayama A."/>
            <person name="Nishizaka S."/>
            <person name="Nomoto H."/>
            <person name="Ohta F."/>
            <person name="Oishi K."/>
            <person name="Rigoutsos I."/>
            <person name="Sano M."/>
            <person name="Sasaki A."/>
            <person name="Sasakura Y."/>
            <person name="Shoguchi E."/>
            <person name="Shin-i T."/>
            <person name="Spagnuolo A."/>
            <person name="Stainier D."/>
            <person name="Suzuki M.M."/>
            <person name="Tassy O."/>
            <person name="Takatori N."/>
            <person name="Tokuoka M."/>
            <person name="Yagi K."/>
            <person name="Yoshizaki F."/>
            <person name="Wada S."/>
            <person name="Zhang C."/>
            <person name="Hyatt P.D."/>
            <person name="Larimer F."/>
            <person name="Detter C."/>
            <person name="Doggett N."/>
            <person name="Glavina T."/>
            <person name="Hawkins T."/>
            <person name="Richardson P."/>
            <person name="Lucas S."/>
            <person name="Kohara Y."/>
            <person name="Levine M."/>
            <person name="Satoh N."/>
            <person name="Rokhsar D.S."/>
        </authorList>
    </citation>
    <scope>NUCLEOTIDE SEQUENCE [LARGE SCALE GENOMIC DNA]</scope>
</reference>
<dbReference type="GeneID" id="100178124"/>
<evidence type="ECO:0000256" key="1">
    <source>
        <dbReference type="ARBA" id="ARBA00001033"/>
    </source>
</evidence>
<dbReference type="GeneTree" id="ENSGT00940000164879"/>
<reference evidence="19" key="2">
    <citation type="submission" date="2025-08" db="UniProtKB">
        <authorList>
            <consortium name="Ensembl"/>
        </authorList>
    </citation>
    <scope>IDENTIFICATION</scope>
</reference>
<dbReference type="STRING" id="7719.ENSCINP00000026413"/>
<evidence type="ECO:0000256" key="10">
    <source>
        <dbReference type="ARBA" id="ARBA00022842"/>
    </source>
</evidence>
<dbReference type="InterPro" id="IPR050725">
    <property type="entry name" value="CysQ/Inositol_MonoPase"/>
</dbReference>
<dbReference type="PANTHER" id="PTHR43028">
    <property type="entry name" value="3'(2'),5'-BISPHOSPHATE NUCLEOTIDASE 1"/>
    <property type="match status" value="1"/>
</dbReference>
<dbReference type="GO" id="GO:0016020">
    <property type="term" value="C:membrane"/>
    <property type="evidence" value="ECO:0007669"/>
    <property type="project" value="UniProtKB-SubCell"/>
</dbReference>
<accession>F6ZW37</accession>
<feature type="binding site" evidence="17">
    <location>
        <position position="155"/>
    </location>
    <ligand>
        <name>Mg(2+)</name>
        <dbReference type="ChEBI" id="CHEBI:18420"/>
        <label>1</label>
        <note>catalytic</note>
    </ligand>
</feature>
<comment type="subcellular location">
    <subcellularLocation>
        <location evidence="3">Membrane</location>
        <topology evidence="3">Single-pass membrane protein</topology>
    </subcellularLocation>
</comment>
<keyword evidence="20" id="KW-1185">Reference proteome</keyword>
<evidence type="ECO:0000256" key="16">
    <source>
        <dbReference type="ARBA" id="ARBA00043030"/>
    </source>
</evidence>
<dbReference type="KEGG" id="cin:100178124"/>
<feature type="binding site" evidence="17">
    <location>
        <position position="269"/>
    </location>
    <ligand>
        <name>Mg(2+)</name>
        <dbReference type="ChEBI" id="CHEBI:18420"/>
        <label>1</label>
        <note>catalytic</note>
    </ligand>
</feature>
<dbReference type="Ensembl" id="ENSCINT00000026659.2">
    <property type="protein sequence ID" value="ENSCINP00000026413.2"/>
    <property type="gene ID" value="ENSCING00000014677.2"/>
</dbReference>
<dbReference type="HOGENOM" id="CLU_034742_0_1_1"/>
<evidence type="ECO:0000256" key="7">
    <source>
        <dbReference type="ARBA" id="ARBA00022692"/>
    </source>
</evidence>
<protein>
    <recommendedName>
        <fullName evidence="6">inositol-phosphate phosphatase</fullName>
        <ecNumber evidence="6">3.1.3.25</ecNumber>
    </recommendedName>
    <alternativeName>
        <fullName evidence="16">3'(2'), 5'-bisphosphate nucleotidase 2</fullName>
    </alternativeName>
    <alternativeName>
        <fullName evidence="14">Inositol monophosphatase domain-containing protein 1</fullName>
    </alternativeName>
    <alternativeName>
        <fullName evidence="15">Inositol-1(or 4)-monophosphatase 3</fullName>
    </alternativeName>
    <alternativeName>
        <fullName evidence="13">Myo-inositol monophosphatase A3</fullName>
    </alternativeName>
</protein>
<evidence type="ECO:0000256" key="11">
    <source>
        <dbReference type="ARBA" id="ARBA00022989"/>
    </source>
</evidence>
<dbReference type="FunCoup" id="F6ZW37">
    <property type="interactions" value="308"/>
</dbReference>
<dbReference type="Pfam" id="PF00459">
    <property type="entry name" value="Inositol_P"/>
    <property type="match status" value="1"/>
</dbReference>
<comment type="pathway">
    <text evidence="4">Polyol metabolism; myo-inositol biosynthesis; myo-inositol from D-glucose 6-phosphate: step 2/2.</text>
</comment>
<evidence type="ECO:0000256" key="14">
    <source>
        <dbReference type="ARBA" id="ARBA00042166"/>
    </source>
</evidence>
<proteinExistence type="inferred from homology"/>
<dbReference type="EC" id="3.1.3.25" evidence="6"/>
<keyword evidence="11 18" id="KW-1133">Transmembrane helix</keyword>
<reference evidence="19" key="3">
    <citation type="submission" date="2025-09" db="UniProtKB">
        <authorList>
            <consortium name="Ensembl"/>
        </authorList>
    </citation>
    <scope>IDENTIFICATION</scope>
</reference>
<feature type="transmembrane region" description="Helical" evidence="18">
    <location>
        <begin position="9"/>
        <end position="28"/>
    </location>
</feature>
<dbReference type="Proteomes" id="UP000008144">
    <property type="component" value="Unassembled WGS sequence"/>
</dbReference>
<keyword evidence="8 17" id="KW-0479">Metal-binding</keyword>
<comment type="similarity">
    <text evidence="5">Belongs to the inositol monophosphatase superfamily.</text>
</comment>
<sequence length="324" mass="35209">MTSKGIRVLPMRVALLVVVTCLVVYYFVSKPKSEPKGYVDLHRLLVAGIGAAEMGGNEVRRVREGNTLGEKSKGETLEGVNDPLTMGDTASHRVMYHSLKAAFPMVNVVSEETDVKDSELLIRLPPLANEEVGKMGLGSEVVNASDVTMWIDPLDATKEYTEKLLQYVTTMVCVAVDGKPVIGIIHKPFERKTYWSWVGHGTNIDDKSNDDITKIIVSLSHKGDVEDVAKRAFGDVSVIGAGGAGYKSLALFDGTASVYVHTTRIKKWDICAGNAIVRNAGGHMTTLTGSEIDYSSHGSPINDKGLVAAVRKHQHYLTKLNFGH</sequence>
<dbReference type="RefSeq" id="XP_002125391.1">
    <property type="nucleotide sequence ID" value="XM_002125355.5"/>
</dbReference>
<name>F6ZW37_CIOIN</name>
<dbReference type="Gene3D" id="3.40.190.80">
    <property type="match status" value="1"/>
</dbReference>
<accession>A0A1W2W637</accession>
<keyword evidence="12 18" id="KW-0472">Membrane</keyword>
<evidence type="ECO:0000256" key="13">
    <source>
        <dbReference type="ARBA" id="ARBA00042119"/>
    </source>
</evidence>
<evidence type="ECO:0000256" key="15">
    <source>
        <dbReference type="ARBA" id="ARBA00042949"/>
    </source>
</evidence>
<comment type="cofactor">
    <cofactor evidence="2 17">
        <name>Mg(2+)</name>
        <dbReference type="ChEBI" id="CHEBI:18420"/>
    </cofactor>
</comment>
<evidence type="ECO:0000256" key="9">
    <source>
        <dbReference type="ARBA" id="ARBA00022801"/>
    </source>
</evidence>
<evidence type="ECO:0000256" key="8">
    <source>
        <dbReference type="ARBA" id="ARBA00022723"/>
    </source>
</evidence>
<evidence type="ECO:0000256" key="2">
    <source>
        <dbReference type="ARBA" id="ARBA00001946"/>
    </source>
</evidence>
<dbReference type="Gene3D" id="3.30.540.10">
    <property type="entry name" value="Fructose-1,6-Bisphosphatase, subunit A, domain 1"/>
    <property type="match status" value="1"/>
</dbReference>
<keyword evidence="7 18" id="KW-0812">Transmembrane</keyword>
<dbReference type="FunFam" id="3.30.540.10:FF:000012">
    <property type="entry name" value="Blast:Putative inositol monophosphatase 3"/>
    <property type="match status" value="1"/>
</dbReference>
<organism evidence="19 20">
    <name type="scientific">Ciona intestinalis</name>
    <name type="common">Transparent sea squirt</name>
    <name type="synonym">Ascidia intestinalis</name>
    <dbReference type="NCBI Taxonomy" id="7719"/>
    <lineage>
        <taxon>Eukaryota</taxon>
        <taxon>Metazoa</taxon>
        <taxon>Chordata</taxon>
        <taxon>Tunicata</taxon>
        <taxon>Ascidiacea</taxon>
        <taxon>Phlebobranchia</taxon>
        <taxon>Cionidae</taxon>
        <taxon>Ciona</taxon>
    </lineage>
</organism>
<dbReference type="PRINTS" id="PR00377">
    <property type="entry name" value="IMPHPHTASES"/>
</dbReference>
<dbReference type="GO" id="GO:0012505">
    <property type="term" value="C:endomembrane system"/>
    <property type="evidence" value="ECO:0000318"/>
    <property type="project" value="GO_Central"/>
</dbReference>
<dbReference type="GO" id="GO:0008254">
    <property type="term" value="F:3'-nucleotidase activity"/>
    <property type="evidence" value="ECO:0000318"/>
    <property type="project" value="GO_Central"/>
</dbReference>
<keyword evidence="9" id="KW-0378">Hydrolase</keyword>
<dbReference type="OrthoDB" id="74460at2759"/>
<comment type="catalytic activity">
    <reaction evidence="1">
        <text>a myo-inositol phosphate + H2O = myo-inositol + phosphate</text>
        <dbReference type="Rhea" id="RHEA:24056"/>
        <dbReference type="ChEBI" id="CHEBI:15377"/>
        <dbReference type="ChEBI" id="CHEBI:17268"/>
        <dbReference type="ChEBI" id="CHEBI:43474"/>
        <dbReference type="ChEBI" id="CHEBI:84139"/>
        <dbReference type="EC" id="3.1.3.25"/>
    </reaction>
</comment>
<dbReference type="GO" id="GO:0046872">
    <property type="term" value="F:metal ion binding"/>
    <property type="evidence" value="ECO:0007669"/>
    <property type="project" value="UniProtKB-KW"/>
</dbReference>
<evidence type="ECO:0000256" key="6">
    <source>
        <dbReference type="ARBA" id="ARBA00013106"/>
    </source>
</evidence>
<dbReference type="GO" id="GO:0046854">
    <property type="term" value="P:phosphatidylinositol phosphate biosynthetic process"/>
    <property type="evidence" value="ECO:0007669"/>
    <property type="project" value="InterPro"/>
</dbReference>
<evidence type="ECO:0000256" key="12">
    <source>
        <dbReference type="ARBA" id="ARBA00023136"/>
    </source>
</evidence>
<feature type="binding site" evidence="17">
    <location>
        <position position="111"/>
    </location>
    <ligand>
        <name>Mg(2+)</name>
        <dbReference type="ChEBI" id="CHEBI:18420"/>
        <label>1</label>
        <note>catalytic</note>
    </ligand>
</feature>
<evidence type="ECO:0000256" key="17">
    <source>
        <dbReference type="PIRSR" id="PIRSR600760-2"/>
    </source>
</evidence>
<keyword evidence="10 17" id="KW-0460">Magnesium</keyword>
<dbReference type="OMA" id="DELHKQP"/>
<dbReference type="PANTHER" id="PTHR43028:SF4">
    <property type="entry name" value="INOSITOL MONOPHOSPHATASE 3"/>
    <property type="match status" value="1"/>
</dbReference>
<dbReference type="InterPro" id="IPR020550">
    <property type="entry name" value="Inositol_monophosphatase_CS"/>
</dbReference>
<dbReference type="SUPFAM" id="SSF56655">
    <property type="entry name" value="Carbohydrate phosphatase"/>
    <property type="match status" value="1"/>
</dbReference>
<evidence type="ECO:0000256" key="18">
    <source>
        <dbReference type="SAM" id="Phobius"/>
    </source>
</evidence>